<feature type="coiled-coil region" evidence="1">
    <location>
        <begin position="67"/>
        <end position="101"/>
    </location>
</feature>
<evidence type="ECO:0000313" key="2">
    <source>
        <dbReference type="EMBL" id="MUU79694.1"/>
    </source>
</evidence>
<dbReference type="Proteomes" id="UP000478208">
    <property type="component" value="Unassembled WGS sequence"/>
</dbReference>
<evidence type="ECO:0000256" key="1">
    <source>
        <dbReference type="SAM" id="Coils"/>
    </source>
</evidence>
<proteinExistence type="predicted"/>
<organism evidence="2 3">
    <name type="scientific">Winogradskyella endarachnes</name>
    <dbReference type="NCBI Taxonomy" id="2681965"/>
    <lineage>
        <taxon>Bacteria</taxon>
        <taxon>Pseudomonadati</taxon>
        <taxon>Bacteroidota</taxon>
        <taxon>Flavobacteriia</taxon>
        <taxon>Flavobacteriales</taxon>
        <taxon>Flavobacteriaceae</taxon>
        <taxon>Winogradskyella</taxon>
    </lineage>
</organism>
<accession>A0A6L6UFR2</accession>
<sequence>MKTTQTQSNYTEWISAEQMHQDSKEWLSELLFIKDEHLFYEDLIKTFTMQLIEPEHFVDNKEIIDTLNRSQKQNNLLIEAIKVHENDLQILLDGINQTEQEKAYRKSHKGLILELIEFEKFYKILKKQVFDIFSAIKKEDKLNHLLEQR</sequence>
<protein>
    <submittedName>
        <fullName evidence="2">Uncharacterized protein</fullName>
    </submittedName>
</protein>
<reference evidence="2 3" key="1">
    <citation type="submission" date="2019-12" db="EMBL/GenBank/DDBJ databases">
        <authorList>
            <person name="Li J."/>
        </authorList>
    </citation>
    <scope>NUCLEOTIDE SEQUENCE [LARGE SCALE GENOMIC DNA]</scope>
    <source>
        <strain evidence="2 3">HL2-2</strain>
    </source>
</reference>
<name>A0A6L6UFR2_9FLAO</name>
<dbReference type="RefSeq" id="WP_157364754.1">
    <property type="nucleotide sequence ID" value="NZ_WOWS01000007.1"/>
</dbReference>
<keyword evidence="3" id="KW-1185">Reference proteome</keyword>
<dbReference type="EMBL" id="WOWS01000007">
    <property type="protein sequence ID" value="MUU79694.1"/>
    <property type="molecule type" value="Genomic_DNA"/>
</dbReference>
<comment type="caution">
    <text evidence="2">The sequence shown here is derived from an EMBL/GenBank/DDBJ whole genome shotgun (WGS) entry which is preliminary data.</text>
</comment>
<evidence type="ECO:0000313" key="3">
    <source>
        <dbReference type="Proteomes" id="UP000478208"/>
    </source>
</evidence>
<dbReference type="AlphaFoldDB" id="A0A6L6UFR2"/>
<gene>
    <name evidence="2" type="ORF">GN138_14680</name>
</gene>
<keyword evidence="1" id="KW-0175">Coiled coil</keyword>